<dbReference type="SUPFAM" id="SSF111369">
    <property type="entry name" value="HlyD-like secretion proteins"/>
    <property type="match status" value="3"/>
</dbReference>
<dbReference type="PANTHER" id="PTHR30469">
    <property type="entry name" value="MULTIDRUG RESISTANCE PROTEIN MDTA"/>
    <property type="match status" value="1"/>
</dbReference>
<dbReference type="InterPro" id="IPR058625">
    <property type="entry name" value="MdtA-like_BSH"/>
</dbReference>
<proteinExistence type="predicted"/>
<evidence type="ECO:0000256" key="2">
    <source>
        <dbReference type="SAM" id="Phobius"/>
    </source>
</evidence>
<feature type="domain" description="Multidrug resistance protein MdtA-like barrel-sandwich hybrid" evidence="4">
    <location>
        <begin position="59"/>
        <end position="219"/>
    </location>
</feature>
<dbReference type="Pfam" id="PF25917">
    <property type="entry name" value="BSH_RND"/>
    <property type="match status" value="1"/>
</dbReference>
<comment type="caution">
    <text evidence="5">The sequence shown here is derived from an EMBL/GenBank/DDBJ whole genome shotgun (WGS) entry which is preliminary data.</text>
</comment>
<dbReference type="GO" id="GO:0015562">
    <property type="term" value="F:efflux transmembrane transporter activity"/>
    <property type="evidence" value="ECO:0007669"/>
    <property type="project" value="TreeGrafter"/>
</dbReference>
<reference evidence="5 6" key="1">
    <citation type="submission" date="2019-08" db="EMBL/GenBank/DDBJ databases">
        <title>Genome of Luteibaculum oceani JCM 18817.</title>
        <authorList>
            <person name="Bowman J.P."/>
        </authorList>
    </citation>
    <scope>NUCLEOTIDE SEQUENCE [LARGE SCALE GENOMIC DNA]</scope>
    <source>
        <strain evidence="5 6">JCM 18817</strain>
    </source>
</reference>
<dbReference type="Gene3D" id="2.40.420.20">
    <property type="match status" value="1"/>
</dbReference>
<dbReference type="Gene3D" id="2.40.50.100">
    <property type="match status" value="1"/>
</dbReference>
<dbReference type="EMBL" id="VORB01000012">
    <property type="protein sequence ID" value="TXC75630.1"/>
    <property type="molecule type" value="Genomic_DNA"/>
</dbReference>
<keyword evidence="6" id="KW-1185">Reference proteome</keyword>
<dbReference type="RefSeq" id="WP_147015402.1">
    <property type="nucleotide sequence ID" value="NZ_VORB01000012.1"/>
</dbReference>
<feature type="coiled-coil region" evidence="1">
    <location>
        <begin position="172"/>
        <end position="199"/>
    </location>
</feature>
<keyword evidence="1" id="KW-0175">Coiled coil</keyword>
<dbReference type="Gene3D" id="1.10.287.470">
    <property type="entry name" value="Helix hairpin bin"/>
    <property type="match status" value="1"/>
</dbReference>
<dbReference type="OrthoDB" id="9809068at2"/>
<dbReference type="InterPro" id="IPR058624">
    <property type="entry name" value="MdtA-like_HH"/>
</dbReference>
<evidence type="ECO:0000313" key="6">
    <source>
        <dbReference type="Proteomes" id="UP000321168"/>
    </source>
</evidence>
<dbReference type="Pfam" id="PF25876">
    <property type="entry name" value="HH_MFP_RND"/>
    <property type="match status" value="1"/>
</dbReference>
<dbReference type="Gene3D" id="2.40.30.170">
    <property type="match status" value="1"/>
</dbReference>
<dbReference type="Proteomes" id="UP000321168">
    <property type="component" value="Unassembled WGS sequence"/>
</dbReference>
<sequence length="437" mass="47686">MKGKKLWWIIGGAVVILLVIAVAMNKSRDTSKKVTVAKSEKVTITEKVTANGKIQPAQDVKISSDVSGEIIELAVKEGDQVTKGQLLVKINPDIYIAATNRAEASLNSARANLATANARLAQSRAQFINAEKTFNRNRQLFQSNAISQSEYDNAVSQYEVAKADVEASEQAAKAAQYSVKSAEATRKEARDNLNRTEIYAPQSGTISSLVVEEGERVVGTAQMAGTEMMRISDMSKMEVHVDVNENDIIRVSLNDTAEVEVDSYLGKKFKGLVTEIANAATSSGMGTDQVTNFAVKITLLPESYKDLLEGKPASFSPFRPGMSANVDILTATERNVIAVPIEAVTTRSDSSKFSYAKVADDSEKEEFECVFIFENGKAMIRPVTTGIQDSKFIYIKEGIELGEEIITGPYAAVSRELSHKTAVTKVNKNELFKKEEE</sequence>
<name>A0A5C6USI6_9FLAO</name>
<organism evidence="5 6">
    <name type="scientific">Luteibaculum oceani</name>
    <dbReference type="NCBI Taxonomy" id="1294296"/>
    <lineage>
        <taxon>Bacteria</taxon>
        <taxon>Pseudomonadati</taxon>
        <taxon>Bacteroidota</taxon>
        <taxon>Flavobacteriia</taxon>
        <taxon>Flavobacteriales</taxon>
        <taxon>Luteibaculaceae</taxon>
        <taxon>Luteibaculum</taxon>
    </lineage>
</organism>
<dbReference type="AlphaFoldDB" id="A0A5C6USI6"/>
<protein>
    <submittedName>
        <fullName evidence="5">HlyD family efflux transporter periplasmic adaptor subunit</fullName>
    </submittedName>
</protein>
<evidence type="ECO:0000259" key="4">
    <source>
        <dbReference type="Pfam" id="PF25917"/>
    </source>
</evidence>
<gene>
    <name evidence="5" type="ORF">FRX97_11675</name>
</gene>
<evidence type="ECO:0000313" key="5">
    <source>
        <dbReference type="EMBL" id="TXC75630.1"/>
    </source>
</evidence>
<feature type="domain" description="Multidrug resistance protein MdtA-like alpha-helical hairpin" evidence="3">
    <location>
        <begin position="113"/>
        <end position="183"/>
    </location>
</feature>
<dbReference type="GO" id="GO:1990281">
    <property type="term" value="C:efflux pump complex"/>
    <property type="evidence" value="ECO:0007669"/>
    <property type="project" value="TreeGrafter"/>
</dbReference>
<feature type="coiled-coil region" evidence="1">
    <location>
        <begin position="99"/>
        <end position="126"/>
    </location>
</feature>
<feature type="transmembrane region" description="Helical" evidence="2">
    <location>
        <begin position="6"/>
        <end position="24"/>
    </location>
</feature>
<evidence type="ECO:0000256" key="1">
    <source>
        <dbReference type="SAM" id="Coils"/>
    </source>
</evidence>
<accession>A0A5C6USI6</accession>
<evidence type="ECO:0000259" key="3">
    <source>
        <dbReference type="Pfam" id="PF25876"/>
    </source>
</evidence>
<keyword evidence="2" id="KW-1133">Transmembrane helix</keyword>
<keyword evidence="2" id="KW-0472">Membrane</keyword>
<dbReference type="PANTHER" id="PTHR30469:SF33">
    <property type="entry name" value="SLR1207 PROTEIN"/>
    <property type="match status" value="1"/>
</dbReference>
<keyword evidence="2" id="KW-0812">Transmembrane</keyword>